<evidence type="ECO:0000313" key="1">
    <source>
        <dbReference type="EMBL" id="CAD8262349.1"/>
    </source>
</evidence>
<protein>
    <submittedName>
        <fullName evidence="1">Uncharacterized protein</fullName>
    </submittedName>
</protein>
<reference evidence="1" key="1">
    <citation type="submission" date="2021-01" db="EMBL/GenBank/DDBJ databases">
        <authorList>
            <person name="Corre E."/>
            <person name="Pelletier E."/>
            <person name="Niang G."/>
            <person name="Scheremetjew M."/>
            <person name="Finn R."/>
            <person name="Kale V."/>
            <person name="Holt S."/>
            <person name="Cochrane G."/>
            <person name="Meng A."/>
            <person name="Brown T."/>
            <person name="Cohen L."/>
        </authorList>
    </citation>
    <scope>NUCLEOTIDE SEQUENCE</scope>
    <source>
        <strain evidence="1">CCMP2078</strain>
    </source>
</reference>
<dbReference type="AlphaFoldDB" id="A0A7R9UD58"/>
<name>A0A7R9UD58_9STRA</name>
<organism evidence="1">
    <name type="scientific">Pinguiococcus pyrenoidosus</name>
    <dbReference type="NCBI Taxonomy" id="172671"/>
    <lineage>
        <taxon>Eukaryota</taxon>
        <taxon>Sar</taxon>
        <taxon>Stramenopiles</taxon>
        <taxon>Ochrophyta</taxon>
        <taxon>Pinguiophyceae</taxon>
        <taxon>Pinguiochrysidales</taxon>
        <taxon>Pinguiochrysidaceae</taxon>
        <taxon>Pinguiococcus</taxon>
    </lineage>
</organism>
<proteinExistence type="predicted"/>
<accession>A0A7R9UD58</accession>
<sequence>MSEAEKYFPGVYAGDRFCAACFCSWGTLHWPRTCCYSDIFTNGSPPYCCFPCCGSDCTFPTDYADELDNVPVTCTLLPFFPTPTLYPSFACCPTVAALYPEVKENRSRAKVDKSNYQILCSCCIPSCCATNNYITSPMESCFVRDGECCCFTTWFSLPCVPRHPRSALAIYGLVLYPTLACCPRMDSVFPELFEDGQK</sequence>
<gene>
    <name evidence="1" type="ORF">PPYR1160_LOCUS11851</name>
</gene>
<dbReference type="EMBL" id="HBEA01015541">
    <property type="protein sequence ID" value="CAD8262349.1"/>
    <property type="molecule type" value="Transcribed_RNA"/>
</dbReference>